<dbReference type="RefSeq" id="WP_023660473.1">
    <property type="nucleotide sequence ID" value="NZ_CM002299.1"/>
</dbReference>
<organism evidence="2 3">
    <name type="scientific">Congregibacter litoralis KT71</name>
    <dbReference type="NCBI Taxonomy" id="314285"/>
    <lineage>
        <taxon>Bacteria</taxon>
        <taxon>Pseudomonadati</taxon>
        <taxon>Pseudomonadota</taxon>
        <taxon>Gammaproteobacteria</taxon>
        <taxon>Cellvibrionales</taxon>
        <taxon>Halieaceae</taxon>
        <taxon>Congregibacter</taxon>
    </lineage>
</organism>
<dbReference type="STRING" id="314285.KT71_05527"/>
<dbReference type="OrthoDB" id="9795573at2"/>
<gene>
    <name evidence="2" type="ORF">KT71_05527</name>
</gene>
<evidence type="ECO:0000313" key="3">
    <source>
        <dbReference type="Proteomes" id="UP000019205"/>
    </source>
</evidence>
<accession>A4AC09</accession>
<reference evidence="2 3" key="2">
    <citation type="journal article" date="2009" name="PLoS ONE">
        <title>The photosynthetic apparatus and its regulation in the aerobic gammaproteobacterium Congregibacter litoralis gen. nov., sp. nov.</title>
        <authorList>
            <person name="Spring S."/>
            <person name="Lunsdorf H."/>
            <person name="Fuchs B.M."/>
            <person name="Tindall B.J."/>
        </authorList>
    </citation>
    <scope>NUCLEOTIDE SEQUENCE [LARGE SCALE GENOMIC DNA]</scope>
    <source>
        <strain evidence="2">KT71</strain>
    </source>
</reference>
<reference evidence="2 3" key="1">
    <citation type="journal article" date="2007" name="Proc. Natl. Acad. Sci. U.S.A.">
        <title>Characterization of a marine gammaproteobacterium capable of aerobic anoxygenic photosynthesis.</title>
        <authorList>
            <person name="Fuchs B.M."/>
            <person name="Spring S."/>
            <person name="Teeling H."/>
            <person name="Quast C."/>
            <person name="Wulf J."/>
            <person name="Schattenhofer M."/>
            <person name="Yan S."/>
            <person name="Ferriera S."/>
            <person name="Johnson J."/>
            <person name="Glockner F.O."/>
            <person name="Amann R."/>
        </authorList>
    </citation>
    <scope>NUCLEOTIDE SEQUENCE [LARGE SCALE GENOMIC DNA]</scope>
    <source>
        <strain evidence="2">KT71</strain>
    </source>
</reference>
<dbReference type="InterPro" id="IPR011010">
    <property type="entry name" value="DNA_brk_join_enz"/>
</dbReference>
<protein>
    <submittedName>
        <fullName evidence="2">Uncharacterized protein</fullName>
    </submittedName>
</protein>
<proteinExistence type="predicted"/>
<keyword evidence="3" id="KW-1185">Reference proteome</keyword>
<dbReference type="eggNOG" id="ENOG5034498">
    <property type="taxonomic scope" value="Bacteria"/>
</dbReference>
<dbReference type="HOGENOM" id="CLU_445310_0_0_6"/>
<sequence>MTIDFGELSLAPTGFIRTAVEHIPSGLASTTVRGFRKALELLDLGQKDDVTLRLKAVLESPLSMLTSHEIREFAGVAEKRFNEACAERSIKSTTHVERFLCLLRYAPGLLSNGVKVSQLGYLRARNQPIAPDSGGTPGMSDKAPVRSDPRKIRYESIRHDSEKELEEKAVELLEESRNAILATAREILHAQQDHKATLDNLAQKQMPNEEETVKSITSSKSKHFKLNIPPAVFAGSDGLAVTHSLARISHLIGLYKESFWLGVKDRPSTSIPTKGKLLCPPPLAMYLYQHKNSSLSALLSNHFMTPISIYAAVVILTEHTGWNPSSVWELTRSRVIEMTREGDVYMYKLQGHKGKTDQMLVGSDATTSIERTKNKLAFLAMSMLLENYESIRSNWGIKDDVLAVSIGFRHKHPIGIGFSAPGFSVTKIFRIMSGVEDFTLKNLRPLKATSEFLRTGNIYIVQGMLDHANISQTMAYIDGHIVARLAKANMARFMRHLESTIVFSIGKDVMPNKDGYDEDQVLENLFPIGDFTNPNQSIVGKWVASIDNSDEESQKIVVNERVIKYVAAKLNYYKKYNQALQARNPEAFVCYEVPQIVFCKAFQEFLKQKGVEV</sequence>
<evidence type="ECO:0000313" key="2">
    <source>
        <dbReference type="EMBL" id="EAQ96459.2"/>
    </source>
</evidence>
<dbReference type="EMBL" id="AAOA02000006">
    <property type="protein sequence ID" value="EAQ96459.2"/>
    <property type="molecule type" value="Genomic_DNA"/>
</dbReference>
<evidence type="ECO:0000256" key="1">
    <source>
        <dbReference type="SAM" id="MobiDB-lite"/>
    </source>
</evidence>
<dbReference type="GO" id="GO:0003677">
    <property type="term" value="F:DNA binding"/>
    <property type="evidence" value="ECO:0007669"/>
    <property type="project" value="InterPro"/>
</dbReference>
<comment type="caution">
    <text evidence="2">The sequence shown here is derived from an EMBL/GenBank/DDBJ whole genome shotgun (WGS) entry which is preliminary data.</text>
</comment>
<dbReference type="Proteomes" id="UP000019205">
    <property type="component" value="Chromosome"/>
</dbReference>
<feature type="region of interest" description="Disordered" evidence="1">
    <location>
        <begin position="128"/>
        <end position="147"/>
    </location>
</feature>
<dbReference type="SUPFAM" id="SSF56349">
    <property type="entry name" value="DNA breaking-rejoining enzymes"/>
    <property type="match status" value="1"/>
</dbReference>
<name>A4AC09_9GAMM</name>
<dbReference type="AlphaFoldDB" id="A4AC09"/>